<reference evidence="2" key="1">
    <citation type="submission" date="2009-08" db="EMBL/GenBank/DDBJ databases">
        <title>Annotation of Salpingoeca rosetta.</title>
        <authorList>
            <consortium name="The Broad Institute Genome Sequencing Platform"/>
            <person name="Russ C."/>
            <person name="Cuomo C."/>
            <person name="Burger G."/>
            <person name="Gray M.W."/>
            <person name="Holland P.W.H."/>
            <person name="King N."/>
            <person name="Lang F.B.F."/>
            <person name="Roger A.J."/>
            <person name="Ruiz-Trillo I."/>
            <person name="Young S.K."/>
            <person name="Zeng Q."/>
            <person name="Gargeya S."/>
            <person name="Alvarado L."/>
            <person name="Berlin A."/>
            <person name="Chapman S.B."/>
            <person name="Chen Z."/>
            <person name="Freedman E."/>
            <person name="Gellesch M."/>
            <person name="Goldberg J."/>
            <person name="Griggs A."/>
            <person name="Gujja S."/>
            <person name="Heilman E."/>
            <person name="Heiman D."/>
            <person name="Howarth C."/>
            <person name="Mehta T."/>
            <person name="Neiman D."/>
            <person name="Pearson M."/>
            <person name="Roberts A."/>
            <person name="Saif S."/>
            <person name="Shea T."/>
            <person name="Shenoy N."/>
            <person name="Sisk P."/>
            <person name="Stolte C."/>
            <person name="Sykes S."/>
            <person name="White J."/>
            <person name="Yandava C."/>
            <person name="Haas B."/>
            <person name="Nusbaum C."/>
            <person name="Birren B."/>
        </authorList>
    </citation>
    <scope>NUCLEOTIDE SEQUENCE [LARGE SCALE GENOMIC DNA]</scope>
    <source>
        <strain evidence="2">ATCC 50818</strain>
    </source>
</reference>
<proteinExistence type="predicted"/>
<dbReference type="Proteomes" id="UP000007799">
    <property type="component" value="Unassembled WGS sequence"/>
</dbReference>
<dbReference type="OrthoDB" id="420422at2759"/>
<dbReference type="AlphaFoldDB" id="F2U439"/>
<dbReference type="RefSeq" id="XP_004995641.1">
    <property type="nucleotide sequence ID" value="XM_004995584.1"/>
</dbReference>
<dbReference type="InterPro" id="IPR027417">
    <property type="entry name" value="P-loop_NTPase"/>
</dbReference>
<dbReference type="EMBL" id="GL832961">
    <property type="protein sequence ID" value="EGD82405.1"/>
    <property type="molecule type" value="Genomic_DNA"/>
</dbReference>
<feature type="region of interest" description="Disordered" evidence="1">
    <location>
        <begin position="96"/>
        <end position="125"/>
    </location>
</feature>
<keyword evidence="3" id="KW-1185">Reference proteome</keyword>
<dbReference type="KEGG" id="sre:PTSG_03048"/>
<gene>
    <name evidence="2" type="ORF">PTSG_03048</name>
</gene>
<evidence type="ECO:0000313" key="2">
    <source>
        <dbReference type="EMBL" id="EGD82405.1"/>
    </source>
</evidence>
<sequence length="337" mass="36828">MEGSPQEDGGRSGSGAAVVVAVDGLAVLRSLGETETAAQLFARGRRVPALRLPFLLATGQQHRRSVAVCSWIDVIVQNTYSRTSLLAVLLAANLGDSQGSPPSPESSSTRQRQQHRQRPPPPGALIIQTRGHLDAATIAEVLHRESPELLQWSTATRGGDGGDQPVDHQQREEMVSAALERIHVVDCADIHQLIGAIEGLWAVLDMYPDVGIVVIEELDAFYWQCRSMHGTQGTQQLIAHLMRRIAAAQRDFGCGIICGRTSEAQRFLRDDPRSHIVTPAATAPSSSRGRQRDGYQQRRHQQQLLAHWLDGGLLVKSKETGRAQVVDPPPWLTRASQ</sequence>
<dbReference type="InParanoid" id="F2U439"/>
<dbReference type="GeneID" id="16076225"/>
<evidence type="ECO:0000256" key="1">
    <source>
        <dbReference type="SAM" id="MobiDB-lite"/>
    </source>
</evidence>
<dbReference type="Gene3D" id="3.40.50.300">
    <property type="entry name" value="P-loop containing nucleotide triphosphate hydrolases"/>
    <property type="match status" value="1"/>
</dbReference>
<feature type="region of interest" description="Disordered" evidence="1">
    <location>
        <begin position="271"/>
        <end position="297"/>
    </location>
</feature>
<name>F2U439_SALR5</name>
<evidence type="ECO:0000313" key="3">
    <source>
        <dbReference type="Proteomes" id="UP000007799"/>
    </source>
</evidence>
<protein>
    <submittedName>
        <fullName evidence="2">Uncharacterized protein</fullName>
    </submittedName>
</protein>
<organism evidence="3">
    <name type="scientific">Salpingoeca rosetta (strain ATCC 50818 / BSB-021)</name>
    <dbReference type="NCBI Taxonomy" id="946362"/>
    <lineage>
        <taxon>Eukaryota</taxon>
        <taxon>Choanoflagellata</taxon>
        <taxon>Craspedida</taxon>
        <taxon>Salpingoecidae</taxon>
        <taxon>Salpingoeca</taxon>
    </lineage>
</organism>
<accession>F2U439</accession>